<dbReference type="GO" id="GO:0016995">
    <property type="term" value="F:cholesterol oxidase activity"/>
    <property type="evidence" value="ECO:0007669"/>
    <property type="project" value="UniProtKB-EC"/>
</dbReference>
<name>A0A7Y9GPQ8_9MICO</name>
<comment type="cofactor">
    <cofactor evidence="1">
        <name>FAD</name>
        <dbReference type="ChEBI" id="CHEBI:57692"/>
    </cofactor>
</comment>
<dbReference type="GO" id="GO:0008203">
    <property type="term" value="P:cholesterol metabolic process"/>
    <property type="evidence" value="ECO:0007669"/>
    <property type="project" value="UniProtKB-KW"/>
</dbReference>
<evidence type="ECO:0000256" key="6">
    <source>
        <dbReference type="ARBA" id="ARBA00023002"/>
    </source>
</evidence>
<dbReference type="PANTHER" id="PTHR47470:SF1">
    <property type="entry name" value="FAD-DEPENDENT OXIDOREDUCTASE 2 FAD BINDING DOMAIN-CONTAINING PROTEIN"/>
    <property type="match status" value="1"/>
</dbReference>
<proteinExistence type="inferred from homology"/>
<evidence type="ECO:0000313" key="19">
    <source>
        <dbReference type="Proteomes" id="UP000576969"/>
    </source>
</evidence>
<dbReference type="EC" id="5.3.3.1" evidence="11"/>
<comment type="pathway">
    <text evidence="12">Steroid metabolism; cholesterol degradation.</text>
</comment>
<feature type="compositionally biased region" description="Low complexity" evidence="16">
    <location>
        <begin position="568"/>
        <end position="586"/>
    </location>
</feature>
<feature type="region of interest" description="Disordered" evidence="16">
    <location>
        <begin position="785"/>
        <end position="811"/>
    </location>
</feature>
<keyword evidence="8" id="KW-1207">Sterol metabolism</keyword>
<evidence type="ECO:0000256" key="15">
    <source>
        <dbReference type="ARBA" id="ARBA00049778"/>
    </source>
</evidence>
<feature type="compositionally biased region" description="Basic and acidic residues" evidence="16">
    <location>
        <begin position="789"/>
        <end position="811"/>
    </location>
</feature>
<evidence type="ECO:0000259" key="17">
    <source>
        <dbReference type="Pfam" id="PF05199"/>
    </source>
</evidence>
<evidence type="ECO:0000256" key="1">
    <source>
        <dbReference type="ARBA" id="ARBA00001974"/>
    </source>
</evidence>
<keyword evidence="5" id="KW-0274">FAD</keyword>
<evidence type="ECO:0000256" key="16">
    <source>
        <dbReference type="SAM" id="MobiDB-lite"/>
    </source>
</evidence>
<dbReference type="Pfam" id="PF13450">
    <property type="entry name" value="NAD_binding_8"/>
    <property type="match status" value="1"/>
</dbReference>
<accession>A0A7Y9GPQ8</accession>
<reference evidence="18 19" key="1">
    <citation type="submission" date="2020-07" db="EMBL/GenBank/DDBJ databases">
        <title>Sequencing the genomes of 1000 actinobacteria strains.</title>
        <authorList>
            <person name="Klenk H.-P."/>
        </authorList>
    </citation>
    <scope>NUCLEOTIDE SEQUENCE [LARGE SCALE GENOMIC DNA]</scope>
    <source>
        <strain evidence="18 19">DSM 24662</strain>
    </source>
</reference>
<dbReference type="PANTHER" id="PTHR47470">
    <property type="entry name" value="CHOLESTEROL OXIDASE"/>
    <property type="match status" value="1"/>
</dbReference>
<keyword evidence="10" id="KW-0413">Isomerase</keyword>
<dbReference type="InterPro" id="IPR007867">
    <property type="entry name" value="GMC_OxRtase_C"/>
</dbReference>
<evidence type="ECO:0000256" key="4">
    <source>
        <dbReference type="ARBA" id="ARBA00022630"/>
    </source>
</evidence>
<comment type="caution">
    <text evidence="18">The sequence shown here is derived from an EMBL/GenBank/DDBJ whole genome shotgun (WGS) entry which is preliminary data.</text>
</comment>
<keyword evidence="9" id="KW-0753">Steroid metabolism</keyword>
<dbReference type="AlphaFoldDB" id="A0A7Y9GPQ8"/>
<keyword evidence="4" id="KW-0285">Flavoprotein</keyword>
<evidence type="ECO:0000256" key="10">
    <source>
        <dbReference type="ARBA" id="ARBA00023235"/>
    </source>
</evidence>
<evidence type="ECO:0000256" key="3">
    <source>
        <dbReference type="ARBA" id="ARBA00022548"/>
    </source>
</evidence>
<comment type="similarity">
    <text evidence="2">Belongs to the GMC oxidoreductase family.</text>
</comment>
<keyword evidence="19" id="KW-1185">Reference proteome</keyword>
<dbReference type="EC" id="1.1.3.6" evidence="13"/>
<dbReference type="Gene3D" id="3.50.50.60">
    <property type="entry name" value="FAD/NAD(P)-binding domain"/>
    <property type="match status" value="3"/>
</dbReference>
<evidence type="ECO:0000256" key="5">
    <source>
        <dbReference type="ARBA" id="ARBA00022827"/>
    </source>
</evidence>
<evidence type="ECO:0000256" key="2">
    <source>
        <dbReference type="ARBA" id="ARBA00010790"/>
    </source>
</evidence>
<dbReference type="SUPFAM" id="SSF51905">
    <property type="entry name" value="FAD/NAD(P)-binding domain"/>
    <property type="match status" value="1"/>
</dbReference>
<feature type="domain" description="Glucose-methanol-choline oxidoreductase C-terminal" evidence="17">
    <location>
        <begin position="440"/>
        <end position="548"/>
    </location>
</feature>
<evidence type="ECO:0000313" key="18">
    <source>
        <dbReference type="EMBL" id="NYE20434.1"/>
    </source>
</evidence>
<dbReference type="InterPro" id="IPR052542">
    <property type="entry name" value="Cholesterol_Oxidase"/>
</dbReference>
<evidence type="ECO:0000256" key="8">
    <source>
        <dbReference type="ARBA" id="ARBA00023166"/>
    </source>
</evidence>
<keyword evidence="3" id="KW-0153">Cholesterol metabolism</keyword>
<dbReference type="InterPro" id="IPR036188">
    <property type="entry name" value="FAD/NAD-bd_sf"/>
</dbReference>
<evidence type="ECO:0000256" key="13">
    <source>
        <dbReference type="ARBA" id="ARBA00049723"/>
    </source>
</evidence>
<feature type="region of interest" description="Disordered" evidence="16">
    <location>
        <begin position="555"/>
        <end position="586"/>
    </location>
</feature>
<evidence type="ECO:0000256" key="11">
    <source>
        <dbReference type="ARBA" id="ARBA00038856"/>
    </source>
</evidence>
<keyword evidence="7" id="KW-0443">Lipid metabolism</keyword>
<sequence>MAAAIECVDAVVVGSGFGGSVCAFRLAEAGRSVVLLERGRAYAPGTFARTPYEMSRNFWEPKDELLGLFDIRSFRKLESIVSAGLGGGSLIYANVLLRKDERWFVHDSPLPGGGYENWPIGRADLDRHYDAVETMMTPTPNPYPDLPKAKALREAAEALGLEAFSPPLAISFAPRPGAPAGQKQIVEEAPYGNIHGVTRLTCRLCGECDLGCNEGSKNTLDHTYLSAAAHQGADIRTLSDVYGVVPLPSGGYEVRYRQYAADPDENGHYERTERVIRCSQLFLGAGTFGTTSLLLRNRVNLPAIGRAVGMRFSGNGDLLTFCVGGTTTRPGGQLRVIDPNRGPVITTSIRRPDGVDEEGAGRGYYVQEAGFPDFANWLIEAAQVTSSVKRAANVVSKIMALRLAKKNESTISAEIAKLIGEGRLTATSLPLLGMGRDTPDGRITLRDGELDVDWTTATSAAYFEAMRETMRDITEKLDGRFRDNPLWWTKRVVTVHPLGGSPMGRHVHEGVVDSWNESFGHPDLYVVDGAAVPGPVGPNPSLTIAAMADRAVERALEKPRPKRRRAARATAAAASETAPPAPAEGAGMEFTEQMKGYVTLGETDPVTGYRIGRQLTHRFMFQLTITAPDVETFANEPDHTATAEGFVRCDVLGGELPVKRGWANLFVAGDADGTREMQYRLWFNDLSGAPLTMYGFKTVRDDPGFDLWRDTSTLYVTLMQGHIPPGQTSEVIGAGVLRILPLDFARQITTFRGAGSGSVGSIARFGGFFMKSVVDAYLSPARRAPVDASPERHLDDPNADARTRHTEEVTA</sequence>
<dbReference type="Pfam" id="PF05199">
    <property type="entry name" value="GMC_oxred_C"/>
    <property type="match status" value="1"/>
</dbReference>
<dbReference type="RefSeq" id="WP_179490397.1">
    <property type="nucleotide sequence ID" value="NZ_JACCBV010000001.1"/>
</dbReference>
<dbReference type="EMBL" id="JACCBV010000001">
    <property type="protein sequence ID" value="NYE20434.1"/>
    <property type="molecule type" value="Genomic_DNA"/>
</dbReference>
<protein>
    <recommendedName>
        <fullName evidence="14">Cholesterol oxidase</fullName>
        <ecNumber evidence="13">1.1.3.6</ecNumber>
        <ecNumber evidence="11">5.3.3.1</ecNumber>
    </recommendedName>
    <alternativeName>
        <fullName evidence="15">Cholesterol isomerase</fullName>
    </alternativeName>
</protein>
<gene>
    <name evidence="18" type="ORF">BJ991_002462</name>
</gene>
<keyword evidence="6 18" id="KW-0560">Oxidoreductase</keyword>
<evidence type="ECO:0000256" key="7">
    <source>
        <dbReference type="ARBA" id="ARBA00023098"/>
    </source>
</evidence>
<dbReference type="GO" id="GO:0004769">
    <property type="term" value="F:steroid Delta-isomerase activity"/>
    <property type="evidence" value="ECO:0007669"/>
    <property type="project" value="UniProtKB-EC"/>
</dbReference>
<evidence type="ECO:0000256" key="14">
    <source>
        <dbReference type="ARBA" id="ARBA00049744"/>
    </source>
</evidence>
<evidence type="ECO:0000256" key="9">
    <source>
        <dbReference type="ARBA" id="ARBA00023221"/>
    </source>
</evidence>
<dbReference type="Proteomes" id="UP000576969">
    <property type="component" value="Unassembled WGS sequence"/>
</dbReference>
<evidence type="ECO:0000256" key="12">
    <source>
        <dbReference type="ARBA" id="ARBA00049645"/>
    </source>
</evidence>
<organism evidence="18 19">
    <name type="scientific">Microbacterium immunditiarum</name>
    <dbReference type="NCBI Taxonomy" id="337480"/>
    <lineage>
        <taxon>Bacteria</taxon>
        <taxon>Bacillati</taxon>
        <taxon>Actinomycetota</taxon>
        <taxon>Actinomycetes</taxon>
        <taxon>Micrococcales</taxon>
        <taxon>Microbacteriaceae</taxon>
        <taxon>Microbacterium</taxon>
    </lineage>
</organism>